<evidence type="ECO:0008006" key="4">
    <source>
        <dbReference type="Google" id="ProtNLM"/>
    </source>
</evidence>
<evidence type="ECO:0000313" key="2">
    <source>
        <dbReference type="EMBL" id="CAK6443012.1"/>
    </source>
</evidence>
<dbReference type="EMBL" id="OY882860">
    <property type="protein sequence ID" value="CAK6443012.1"/>
    <property type="molecule type" value="Genomic_DNA"/>
</dbReference>
<proteinExistence type="predicted"/>
<feature type="region of interest" description="Disordered" evidence="1">
    <location>
        <begin position="1"/>
        <end position="72"/>
    </location>
</feature>
<reference evidence="2" key="1">
    <citation type="submission" date="2023-12" db="EMBL/GenBank/DDBJ databases">
        <authorList>
            <person name="Brown T."/>
        </authorList>
    </citation>
    <scope>NUCLEOTIDE SEQUENCE</scope>
</reference>
<feature type="compositionally biased region" description="Low complexity" evidence="1">
    <location>
        <begin position="28"/>
        <end position="39"/>
    </location>
</feature>
<feature type="region of interest" description="Disordered" evidence="1">
    <location>
        <begin position="130"/>
        <end position="150"/>
    </location>
</feature>
<feature type="region of interest" description="Disordered" evidence="1">
    <location>
        <begin position="275"/>
        <end position="322"/>
    </location>
</feature>
<feature type="compositionally biased region" description="Pro residues" evidence="1">
    <location>
        <begin position="11"/>
        <end position="27"/>
    </location>
</feature>
<accession>A0ABN9ZXQ1</accession>
<sequence length="322" mass="33348">MFQRAQGAAPPAAPPPGRRPPGPPRRPSAPGSAAAMQPEEAPPPASPRRPRRPRARRPPERSARGAENTLKMFPIKMSILRQSARAPAAGDTGAGLRRSAAGVRRGAGLGAPGSLRAQFPPVPPHPPLCGSRPTAPGRRIPPPREPGAAGGALPAAALPALTLGEHTVTPCPAGSHLPRRCLYGAQCTAMAPERLLLATANSRGPAIGPLPPIVLTRARRLLAVSGDTSSRIETARKSECVWMPGKEAEAGEAEAEAAAATGKRALWSVCMCLTPAGSTPERPPERPGPDFSTRLSNSSGKTDTHRPPPALPTPNSLAEPLR</sequence>
<evidence type="ECO:0000313" key="3">
    <source>
        <dbReference type="Proteomes" id="UP001314169"/>
    </source>
</evidence>
<keyword evidence="3" id="KW-1185">Reference proteome</keyword>
<gene>
    <name evidence="2" type="ORF">MPIPNATIZW_LOCUS11318</name>
</gene>
<organism evidence="2 3">
    <name type="scientific">Pipistrellus nathusii</name>
    <name type="common">Nathusius' pipistrelle</name>
    <dbReference type="NCBI Taxonomy" id="59473"/>
    <lineage>
        <taxon>Eukaryota</taxon>
        <taxon>Metazoa</taxon>
        <taxon>Chordata</taxon>
        <taxon>Craniata</taxon>
        <taxon>Vertebrata</taxon>
        <taxon>Euteleostomi</taxon>
        <taxon>Mammalia</taxon>
        <taxon>Eutheria</taxon>
        <taxon>Laurasiatheria</taxon>
        <taxon>Chiroptera</taxon>
        <taxon>Yangochiroptera</taxon>
        <taxon>Vespertilionidae</taxon>
        <taxon>Pipistrellus</taxon>
    </lineage>
</organism>
<dbReference type="Proteomes" id="UP001314169">
    <property type="component" value="Chromosome 3"/>
</dbReference>
<protein>
    <recommendedName>
        <fullName evidence="4">Basic proline-rich protein-like</fullName>
    </recommendedName>
</protein>
<evidence type="ECO:0000256" key="1">
    <source>
        <dbReference type="SAM" id="MobiDB-lite"/>
    </source>
</evidence>
<name>A0ABN9ZXQ1_PIPNA</name>